<dbReference type="Proteomes" id="UP000664132">
    <property type="component" value="Unassembled WGS sequence"/>
</dbReference>
<evidence type="ECO:0000313" key="1">
    <source>
        <dbReference type="EMBL" id="KAG4420393.1"/>
    </source>
</evidence>
<accession>A0A8H7TK46</accession>
<gene>
    <name evidence="1" type="ORF">IFR04_006505</name>
</gene>
<evidence type="ECO:0000313" key="2">
    <source>
        <dbReference type="Proteomes" id="UP000664132"/>
    </source>
</evidence>
<name>A0A8H7TK46_9HELO</name>
<dbReference type="AlphaFoldDB" id="A0A8H7TK46"/>
<dbReference type="OrthoDB" id="3521105at2759"/>
<keyword evidence="2" id="KW-1185">Reference proteome</keyword>
<comment type="caution">
    <text evidence="1">The sequence shown here is derived from an EMBL/GenBank/DDBJ whole genome shotgun (WGS) entry which is preliminary data.</text>
</comment>
<sequence length="515" mass="58174">MADDKMADAVDPTKTYQEAILSIAKLSEKLSIDLLKFSATYNMNHLITLNMATAIGLISANLRTLSQTIETFGPIINFDESLTKPLVKSLEAILKKVQRALKEGYEAENEHGDEFENQEPPIVVRQSRQDAKYVHQYPGVVAFNKVFGGYSHAEMLMWKLDEMKGHVFCLAKAIRVLAFKKMEEGGILTDEQKDGLKKIDNELPQLLSELQWRGPELKALAAKWKAGGDLAETQPRRNSEDLYVVPGQSRRIDFDARSIDSVSSVASDGFIEEKEIYETWLIRKVDGYMRRVQRNFSFLGLKVHENFVNENYNADPTPCSQEELKKKYELSKTGEGSKAFNNLIDSLPEGVHREIEFLIQERDRNSRAAKFIRTWKLIDAIPTSPLIPKQTGGWFTWFKGQPEILDWIVVLKAESSSAEGMVWPTATSDPFRKAHVRGMTERRAPAYRGHRDWSPEREIVVDHRSAGRSNRRVIPKEPTPQEAYDKIKDIITGIGVSAKDSGDETPFAPVAGASS</sequence>
<dbReference type="EMBL" id="JAFJYH010000085">
    <property type="protein sequence ID" value="KAG4420393.1"/>
    <property type="molecule type" value="Genomic_DNA"/>
</dbReference>
<protein>
    <submittedName>
        <fullName evidence="1">Uncharacterized protein</fullName>
    </submittedName>
</protein>
<organism evidence="1 2">
    <name type="scientific">Cadophora malorum</name>
    <dbReference type="NCBI Taxonomy" id="108018"/>
    <lineage>
        <taxon>Eukaryota</taxon>
        <taxon>Fungi</taxon>
        <taxon>Dikarya</taxon>
        <taxon>Ascomycota</taxon>
        <taxon>Pezizomycotina</taxon>
        <taxon>Leotiomycetes</taxon>
        <taxon>Helotiales</taxon>
        <taxon>Ploettnerulaceae</taxon>
        <taxon>Cadophora</taxon>
    </lineage>
</organism>
<reference evidence="1" key="1">
    <citation type="submission" date="2021-02" db="EMBL/GenBank/DDBJ databases">
        <title>Genome sequence Cadophora malorum strain M34.</title>
        <authorList>
            <person name="Stefanovic E."/>
            <person name="Vu D."/>
            <person name="Scully C."/>
            <person name="Dijksterhuis J."/>
            <person name="Roader J."/>
            <person name="Houbraken J."/>
        </authorList>
    </citation>
    <scope>NUCLEOTIDE SEQUENCE</scope>
    <source>
        <strain evidence="1">M34</strain>
    </source>
</reference>
<proteinExistence type="predicted"/>